<keyword evidence="1" id="KW-0862">Zinc</keyword>
<reference evidence="5" key="1">
    <citation type="submission" date="2022-07" db="EMBL/GenBank/DDBJ databases">
        <authorList>
            <person name="Macas J."/>
            <person name="Novak P."/>
            <person name="Neumann P."/>
        </authorList>
    </citation>
    <scope>NUCLEOTIDE SEQUENCE</scope>
</reference>
<dbReference type="Pfam" id="PF14223">
    <property type="entry name" value="Retrotran_gag_2"/>
    <property type="match status" value="1"/>
</dbReference>
<dbReference type="PROSITE" id="PS50158">
    <property type="entry name" value="ZF_CCHC"/>
    <property type="match status" value="1"/>
</dbReference>
<evidence type="ECO:0000313" key="5">
    <source>
        <dbReference type="EMBL" id="CAH9132816.1"/>
    </source>
</evidence>
<dbReference type="AlphaFoldDB" id="A0AAV0FBE3"/>
<dbReference type="GO" id="GO:0008270">
    <property type="term" value="F:zinc ion binding"/>
    <property type="evidence" value="ECO:0007669"/>
    <property type="project" value="UniProtKB-KW"/>
</dbReference>
<feature type="compositionally biased region" description="Basic and acidic residues" evidence="3">
    <location>
        <begin position="314"/>
        <end position="326"/>
    </location>
</feature>
<dbReference type="Proteomes" id="UP001152523">
    <property type="component" value="Unassembled WGS sequence"/>
</dbReference>
<feature type="region of interest" description="Disordered" evidence="3">
    <location>
        <begin position="528"/>
        <end position="562"/>
    </location>
</feature>
<feature type="domain" description="CCHC-type" evidence="4">
    <location>
        <begin position="292"/>
        <end position="306"/>
    </location>
</feature>
<keyword evidence="2" id="KW-0175">Coiled coil</keyword>
<dbReference type="GO" id="GO:0003676">
    <property type="term" value="F:nucleic acid binding"/>
    <property type="evidence" value="ECO:0007669"/>
    <property type="project" value="InterPro"/>
</dbReference>
<sequence>MDNSLAKHLMFSDQKYDDWKIRMKAHLCALHDEMWEVLEEGPFTKFMKVNTEHTTDKSQPEMIEKARSEWTKEERRQYNLDNIAKDILYKAIDNRYFNRIKKCRTAKEIWDKLDLIGAGDEQERDNKLTIAMKKFDDFKLLPDECIAEMHARLLILTSEISELGKELTVKEVNLKILRGLPPVWKMKVVAVQESKNIKTYPTEKLISDLKAYEFEMHDEKEEVPDERTTTALTASTSKVNNFDPSTLLSDEYMAAFARKFRKFMKKDGRSPSSIRRPHQKTKSSESNGEYLCCNCRQPGHFKANCPFPRVSKKQGHEEEKKPEDQHRRRRAFVSEQVERDPLSESESSSDSDSDEAFCCLDTETEDLCLMAQSDDEVYSTADSISSSVGTALNDDPMSSFWEEFKIIQDTYSLVKEENSKLKLEISDLRKETECKLNLLIKERDKLEVENESLLKRIREIENLEIRYDSLLKMQSSIKSIDDTHNLTSGLGYVEPKSDEPSVTPSTQVAKAKKVIVSQTCSPICHASTSGTKVVHEKVPPENQKLKAKPKQILKTNESGRKN</sequence>
<dbReference type="InterPro" id="IPR036875">
    <property type="entry name" value="Znf_CCHC_sf"/>
</dbReference>
<evidence type="ECO:0000313" key="6">
    <source>
        <dbReference type="Proteomes" id="UP001152523"/>
    </source>
</evidence>
<comment type="caution">
    <text evidence="5">The sequence shown here is derived from an EMBL/GenBank/DDBJ whole genome shotgun (WGS) entry which is preliminary data.</text>
</comment>
<keyword evidence="6" id="KW-1185">Reference proteome</keyword>
<dbReference type="PANTHER" id="PTHR35317">
    <property type="entry name" value="OS04G0629600 PROTEIN"/>
    <property type="match status" value="1"/>
</dbReference>
<gene>
    <name evidence="5" type="ORF">CEPIT_LOCUS32475</name>
</gene>
<dbReference type="EMBL" id="CAMAPF010000973">
    <property type="protein sequence ID" value="CAH9132816.1"/>
    <property type="molecule type" value="Genomic_DNA"/>
</dbReference>
<dbReference type="PANTHER" id="PTHR35317:SF23">
    <property type="entry name" value="OS04G0629600 PROTEIN"/>
    <property type="match status" value="1"/>
</dbReference>
<keyword evidence="1" id="KW-0863">Zinc-finger</keyword>
<name>A0AAV0FBE3_9ASTE</name>
<keyword evidence="1" id="KW-0479">Metal-binding</keyword>
<feature type="region of interest" description="Disordered" evidence="3">
    <location>
        <begin position="267"/>
        <end position="286"/>
    </location>
</feature>
<feature type="coiled-coil region" evidence="2">
    <location>
        <begin position="411"/>
        <end position="463"/>
    </location>
</feature>
<evidence type="ECO:0000256" key="2">
    <source>
        <dbReference type="SAM" id="Coils"/>
    </source>
</evidence>
<dbReference type="InterPro" id="IPR001878">
    <property type="entry name" value="Znf_CCHC"/>
</dbReference>
<evidence type="ECO:0000256" key="3">
    <source>
        <dbReference type="SAM" id="MobiDB-lite"/>
    </source>
</evidence>
<dbReference type="SUPFAM" id="SSF57756">
    <property type="entry name" value="Retrovirus zinc finger-like domains"/>
    <property type="match status" value="1"/>
</dbReference>
<evidence type="ECO:0000259" key="4">
    <source>
        <dbReference type="PROSITE" id="PS50158"/>
    </source>
</evidence>
<feature type="region of interest" description="Disordered" evidence="3">
    <location>
        <begin position="306"/>
        <end position="355"/>
    </location>
</feature>
<accession>A0AAV0FBE3</accession>
<organism evidence="5 6">
    <name type="scientific">Cuscuta epithymum</name>
    <dbReference type="NCBI Taxonomy" id="186058"/>
    <lineage>
        <taxon>Eukaryota</taxon>
        <taxon>Viridiplantae</taxon>
        <taxon>Streptophyta</taxon>
        <taxon>Embryophyta</taxon>
        <taxon>Tracheophyta</taxon>
        <taxon>Spermatophyta</taxon>
        <taxon>Magnoliopsida</taxon>
        <taxon>eudicotyledons</taxon>
        <taxon>Gunneridae</taxon>
        <taxon>Pentapetalae</taxon>
        <taxon>asterids</taxon>
        <taxon>lamiids</taxon>
        <taxon>Solanales</taxon>
        <taxon>Convolvulaceae</taxon>
        <taxon>Cuscuteae</taxon>
        <taxon>Cuscuta</taxon>
        <taxon>Cuscuta subgen. Cuscuta</taxon>
    </lineage>
</organism>
<proteinExistence type="predicted"/>
<evidence type="ECO:0000256" key="1">
    <source>
        <dbReference type="PROSITE-ProRule" id="PRU00047"/>
    </source>
</evidence>
<protein>
    <recommendedName>
        <fullName evidence="4">CCHC-type domain-containing protein</fullName>
    </recommendedName>
</protein>